<evidence type="ECO:0000313" key="2">
    <source>
        <dbReference type="EMBL" id="MBF9129922.1"/>
    </source>
</evidence>
<accession>A0ABS0GUN6</accession>
<dbReference type="PRINTS" id="PR00359">
    <property type="entry name" value="BP450"/>
</dbReference>
<dbReference type="InterPro" id="IPR001128">
    <property type="entry name" value="Cyt_P450"/>
</dbReference>
<dbReference type="Proteomes" id="UP000638560">
    <property type="component" value="Unassembled WGS sequence"/>
</dbReference>
<evidence type="ECO:0000256" key="1">
    <source>
        <dbReference type="ARBA" id="ARBA00010617"/>
    </source>
</evidence>
<dbReference type="RefSeq" id="WP_196201544.1">
    <property type="nucleotide sequence ID" value="NZ_JADPUN010000139.1"/>
</dbReference>
<dbReference type="PANTHER" id="PTHR46696">
    <property type="entry name" value="P450, PUTATIVE (EUROFUNG)-RELATED"/>
    <property type="match status" value="1"/>
</dbReference>
<dbReference type="CDD" id="cd11033">
    <property type="entry name" value="CYP142-like"/>
    <property type="match status" value="1"/>
</dbReference>
<dbReference type="InterPro" id="IPR036396">
    <property type="entry name" value="Cyt_P450_sf"/>
</dbReference>
<dbReference type="PANTHER" id="PTHR46696:SF4">
    <property type="entry name" value="BIOTIN BIOSYNTHESIS CYTOCHROME P450"/>
    <property type="match status" value="1"/>
</dbReference>
<sequence>MPTVDLSDFSFWTRSIPAREAAFAELRGLERPPFFHETELADVGFPAGSGYYALVRHADVVEVSRRPRDFCSGKGATSIIDLPPEMNEFFGSMISMDDPKHARLRRIVARQFSREAVNGWRGTIENTARRIVDELSAHGPGDFVERVATRMPIIVICDLLGIPEEDYDFICSRSNILVGAFDPDYVPDLANSAAALLTAGGELADYVNRLAEVRATEPADDIITRLVHANVDGERLTSQELASFFILLVVAGNETTRNAISYGLELLTRHPAEKQLWCSDFEAYATSAVEEIVRLSSPILYMRRTATRDTELNGQRFREGDKFLLFYWSANRDERIFEDPHAFRITRSPNPHIGYGAPGPHLCLGAHLARLEITAIFRQLLARIPDITAEGEPSRLVSNFIGGTKSLKCSFSTRSEEQS</sequence>
<dbReference type="Pfam" id="PF00067">
    <property type="entry name" value="p450"/>
    <property type="match status" value="1"/>
</dbReference>
<dbReference type="PRINTS" id="PR00385">
    <property type="entry name" value="P450"/>
</dbReference>
<reference evidence="2 3" key="1">
    <citation type="submission" date="2020-11" db="EMBL/GenBank/DDBJ databases">
        <title>A novel isolate from a Black sea contaminated sediment with potential to produce alkanes: Plantactinospora alkalitolerans sp. nov.</title>
        <authorList>
            <person name="Carro L."/>
            <person name="Veyisoglu A."/>
            <person name="Guven K."/>
            <person name="Schumann P."/>
            <person name="Klenk H.-P."/>
            <person name="Sahin N."/>
        </authorList>
    </citation>
    <scope>NUCLEOTIDE SEQUENCE [LARGE SCALE GENOMIC DNA]</scope>
    <source>
        <strain evidence="2 3">S1510</strain>
    </source>
</reference>
<protein>
    <submittedName>
        <fullName evidence="2">Cytochrome P450</fullName>
    </submittedName>
</protein>
<gene>
    <name evidence="2" type="ORF">I0C86_13255</name>
</gene>
<comment type="similarity">
    <text evidence="1">Belongs to the cytochrome P450 family.</text>
</comment>
<evidence type="ECO:0000313" key="3">
    <source>
        <dbReference type="Proteomes" id="UP000638560"/>
    </source>
</evidence>
<organism evidence="2 3">
    <name type="scientific">Plantactinospora alkalitolerans</name>
    <dbReference type="NCBI Taxonomy" id="2789879"/>
    <lineage>
        <taxon>Bacteria</taxon>
        <taxon>Bacillati</taxon>
        <taxon>Actinomycetota</taxon>
        <taxon>Actinomycetes</taxon>
        <taxon>Micromonosporales</taxon>
        <taxon>Micromonosporaceae</taxon>
        <taxon>Plantactinospora</taxon>
    </lineage>
</organism>
<dbReference type="InterPro" id="IPR002397">
    <property type="entry name" value="Cyt_P450_B"/>
</dbReference>
<name>A0ABS0GUN6_9ACTN</name>
<dbReference type="EMBL" id="JADPUN010000139">
    <property type="protein sequence ID" value="MBF9129922.1"/>
    <property type="molecule type" value="Genomic_DNA"/>
</dbReference>
<dbReference type="Gene3D" id="1.10.630.10">
    <property type="entry name" value="Cytochrome P450"/>
    <property type="match status" value="1"/>
</dbReference>
<comment type="caution">
    <text evidence="2">The sequence shown here is derived from an EMBL/GenBank/DDBJ whole genome shotgun (WGS) entry which is preliminary data.</text>
</comment>
<dbReference type="SUPFAM" id="SSF48264">
    <property type="entry name" value="Cytochrome P450"/>
    <property type="match status" value="1"/>
</dbReference>
<proteinExistence type="inferred from homology"/>
<keyword evidence="3" id="KW-1185">Reference proteome</keyword>